<dbReference type="OrthoDB" id="450387at2"/>
<dbReference type="CAZy" id="GT2">
    <property type="family name" value="Glycosyltransferase Family 2"/>
</dbReference>
<dbReference type="EMBL" id="BA000045">
    <property type="protein sequence ID" value="BAC89735.1"/>
    <property type="molecule type" value="Genomic_DNA"/>
</dbReference>
<evidence type="ECO:0000259" key="1">
    <source>
        <dbReference type="Pfam" id="PF00535"/>
    </source>
</evidence>
<dbReference type="STRING" id="251221.gene:10759286"/>
<dbReference type="eggNOG" id="COG1216">
    <property type="taxonomic scope" value="Bacteria"/>
</dbReference>
<dbReference type="SUPFAM" id="SSF53448">
    <property type="entry name" value="Nucleotide-diphospho-sugar transferases"/>
    <property type="match status" value="1"/>
</dbReference>
<reference evidence="2 3" key="1">
    <citation type="journal article" date="2003" name="DNA Res.">
        <title>Complete genome structure of Gloeobacter violaceus PCC 7421, a cyanobacterium that lacks thylakoids.</title>
        <authorList>
            <person name="Nakamura Y."/>
            <person name="Kaneko T."/>
            <person name="Sato S."/>
            <person name="Mimuro M."/>
            <person name="Miyashita H."/>
            <person name="Tsuchiya T."/>
            <person name="Sasamoto S."/>
            <person name="Watanabe A."/>
            <person name="Kawashima K."/>
            <person name="Kishida Y."/>
            <person name="Kiyokawa C."/>
            <person name="Kohara M."/>
            <person name="Matsumoto M."/>
            <person name="Matsuno A."/>
            <person name="Nakazaki N."/>
            <person name="Shimpo S."/>
            <person name="Takeuchi C."/>
            <person name="Yamada M."/>
            <person name="Tabata S."/>
        </authorList>
    </citation>
    <scope>NUCLEOTIDE SEQUENCE [LARGE SCALE GENOMIC DNA]</scope>
    <source>
        <strain evidence="3">ATCC 29082 / PCC 7421</strain>
    </source>
</reference>
<accession>Q7NJN8</accession>
<dbReference type="InterPro" id="IPR001173">
    <property type="entry name" value="Glyco_trans_2-like"/>
</dbReference>
<protein>
    <submittedName>
        <fullName evidence="2">Gll1794 protein</fullName>
    </submittedName>
</protein>
<keyword evidence="3" id="KW-1185">Reference proteome</keyword>
<dbReference type="Gene3D" id="3.90.550.10">
    <property type="entry name" value="Spore Coat Polysaccharide Biosynthesis Protein SpsA, Chain A"/>
    <property type="match status" value="1"/>
</dbReference>
<gene>
    <name evidence="2" type="ordered locus">gll1794</name>
</gene>
<sequence length="359" mass="40159">MNQLEANSGAASGLQLPLVSVVMCNYNFGRFIGQAIKSVLGQTYSNFELIVVDDASTDGSAEVIRSFGERVQAIFLERNSGQAEAYNTALRHSRGEIVCLLDSDDYYHPRKLERVVQAFAEHPDWMQISHPWISVDADNGVIGKGVRTFAAGDVRKMLLNWGRYPCAITSGLAYRRAMLEKITPIPSREVIVAGRPYNNGSDCYLVAVAPFYGQVGCIEEPLMYYRIHGNNRRSRSGNFAYALMSYKTVAEFINTMAAKHGFAERFDLERDGDYQAMLALQDGAKRYPAWKMIALTLREGIACRSRPRDLLWRLLYRTICVASPEDGKTVLRIGLRGFFRAKFTSTPFSVGDTPPSSRS</sequence>
<dbReference type="Proteomes" id="UP000000557">
    <property type="component" value="Chromosome"/>
</dbReference>
<name>Q7NJN8_GLOVI</name>
<evidence type="ECO:0000313" key="2">
    <source>
        <dbReference type="EMBL" id="BAC89735.1"/>
    </source>
</evidence>
<dbReference type="Pfam" id="PF00535">
    <property type="entry name" value="Glycos_transf_2"/>
    <property type="match status" value="1"/>
</dbReference>
<dbReference type="PANTHER" id="PTHR43685">
    <property type="entry name" value="GLYCOSYLTRANSFERASE"/>
    <property type="match status" value="1"/>
</dbReference>
<dbReference type="PhylomeDB" id="Q7NJN8"/>
<dbReference type="KEGG" id="gvi:gll1794"/>
<dbReference type="EnsemblBacteria" id="BAC89735">
    <property type="protein sequence ID" value="BAC89735"/>
    <property type="gene ID" value="BAC89735"/>
</dbReference>
<proteinExistence type="predicted"/>
<dbReference type="InterPro" id="IPR029044">
    <property type="entry name" value="Nucleotide-diphossugar_trans"/>
</dbReference>
<organism evidence="2 3">
    <name type="scientific">Gloeobacter violaceus (strain ATCC 29082 / PCC 7421)</name>
    <dbReference type="NCBI Taxonomy" id="251221"/>
    <lineage>
        <taxon>Bacteria</taxon>
        <taxon>Bacillati</taxon>
        <taxon>Cyanobacteriota</taxon>
        <taxon>Cyanophyceae</taxon>
        <taxon>Gloeobacterales</taxon>
        <taxon>Gloeobacteraceae</taxon>
        <taxon>Gloeobacter</taxon>
    </lineage>
</organism>
<dbReference type="RefSeq" id="WP_011141792.1">
    <property type="nucleotide sequence ID" value="NC_005125.1"/>
</dbReference>
<dbReference type="HOGENOM" id="CLU_025996_0_7_3"/>
<dbReference type="InParanoid" id="Q7NJN8"/>
<dbReference type="InterPro" id="IPR050834">
    <property type="entry name" value="Glycosyltransf_2"/>
</dbReference>
<feature type="domain" description="Glycosyltransferase 2-like" evidence="1">
    <location>
        <begin position="20"/>
        <end position="182"/>
    </location>
</feature>
<dbReference type="AlphaFoldDB" id="Q7NJN8"/>
<reference evidence="2 3" key="2">
    <citation type="journal article" date="2003" name="DNA Res.">
        <title>Complete genome structure of Gloeobacter violaceus PCC 7421, a cyanobacterium that lacks thylakoids (supplement).</title>
        <authorList>
            <person name="Nakamura Y."/>
            <person name="Kaneko T."/>
            <person name="Sato S."/>
            <person name="Mimuro M."/>
            <person name="Miyashita H."/>
            <person name="Tsuchiya T."/>
            <person name="Sasamoto S."/>
            <person name="Watanabe A."/>
            <person name="Kawashima K."/>
            <person name="Kishida Y."/>
            <person name="Kiyokawa C."/>
            <person name="Kohara M."/>
            <person name="Matsumoto M."/>
            <person name="Matsuno A."/>
            <person name="Nakazaki N."/>
            <person name="Shimpo S."/>
            <person name="Takeuchi C."/>
            <person name="Yamada M."/>
            <person name="Tabata S."/>
        </authorList>
    </citation>
    <scope>NUCLEOTIDE SEQUENCE [LARGE SCALE GENOMIC DNA]</scope>
    <source>
        <strain evidence="3">ATCC 29082 / PCC 7421</strain>
    </source>
</reference>
<evidence type="ECO:0000313" key="3">
    <source>
        <dbReference type="Proteomes" id="UP000000557"/>
    </source>
</evidence>
<dbReference type="PANTHER" id="PTHR43685:SF11">
    <property type="entry name" value="GLYCOSYLTRANSFERASE TAGX-RELATED"/>
    <property type="match status" value="1"/>
</dbReference>